<proteinExistence type="inferred from homology"/>
<name>A0A2K1J7R6_PHYPA</name>
<dbReference type="EnsemblPlants" id="Pp3c16_8770V3.1">
    <property type="protein sequence ID" value="PAC:32986160.CDS.1"/>
    <property type="gene ID" value="Pp3c16_8770"/>
</dbReference>
<evidence type="ECO:0008006" key="5">
    <source>
        <dbReference type="Google" id="ProtNLM"/>
    </source>
</evidence>
<sequence>MIAGTTDPEHFSFSRYSTLHGYADDLLTILDELEVESSIYDGHSVGGMVGCLAS</sequence>
<gene>
    <name evidence="2" type="ORF">PHYPA_020689</name>
</gene>
<dbReference type="AlphaFoldDB" id="A0A2K1J7R6"/>
<evidence type="ECO:0000256" key="1">
    <source>
        <dbReference type="ARBA" id="ARBA00008645"/>
    </source>
</evidence>
<dbReference type="Gramene" id="Pp3c16_8770V3.1">
    <property type="protein sequence ID" value="PAC:32986160.CDS.1"/>
    <property type="gene ID" value="Pp3c16_8770"/>
</dbReference>
<evidence type="ECO:0000313" key="3">
    <source>
        <dbReference type="EnsemblPlants" id="PAC:32986160.CDS.1"/>
    </source>
</evidence>
<dbReference type="SUPFAM" id="SSF53474">
    <property type="entry name" value="alpha/beta-Hydrolases"/>
    <property type="match status" value="1"/>
</dbReference>
<dbReference type="STRING" id="3218.A0A2K1J7R6"/>
<dbReference type="EMBL" id="ABEU02000016">
    <property type="protein sequence ID" value="PNR37580.1"/>
    <property type="molecule type" value="Genomic_DNA"/>
</dbReference>
<dbReference type="InterPro" id="IPR029058">
    <property type="entry name" value="AB_hydrolase_fold"/>
</dbReference>
<reference evidence="2 4" key="2">
    <citation type="journal article" date="2018" name="Plant J.">
        <title>The Physcomitrella patens chromosome-scale assembly reveals moss genome structure and evolution.</title>
        <authorList>
            <person name="Lang D."/>
            <person name="Ullrich K.K."/>
            <person name="Murat F."/>
            <person name="Fuchs J."/>
            <person name="Jenkins J."/>
            <person name="Haas F.B."/>
            <person name="Piednoel M."/>
            <person name="Gundlach H."/>
            <person name="Van Bel M."/>
            <person name="Meyberg R."/>
            <person name="Vives C."/>
            <person name="Morata J."/>
            <person name="Symeonidi A."/>
            <person name="Hiss M."/>
            <person name="Muchero W."/>
            <person name="Kamisugi Y."/>
            <person name="Saleh O."/>
            <person name="Blanc G."/>
            <person name="Decker E.L."/>
            <person name="van Gessel N."/>
            <person name="Grimwood J."/>
            <person name="Hayes R.D."/>
            <person name="Graham S.W."/>
            <person name="Gunter L.E."/>
            <person name="McDaniel S.F."/>
            <person name="Hoernstein S.N.W."/>
            <person name="Larsson A."/>
            <person name="Li F.W."/>
            <person name="Perroud P.F."/>
            <person name="Phillips J."/>
            <person name="Ranjan P."/>
            <person name="Rokshar D.S."/>
            <person name="Rothfels C.J."/>
            <person name="Schneider L."/>
            <person name="Shu S."/>
            <person name="Stevenson D.W."/>
            <person name="Thummler F."/>
            <person name="Tillich M."/>
            <person name="Villarreal Aguilar J.C."/>
            <person name="Widiez T."/>
            <person name="Wong G.K."/>
            <person name="Wymore A."/>
            <person name="Zhang Y."/>
            <person name="Zimmer A.D."/>
            <person name="Quatrano R.S."/>
            <person name="Mayer K.F.X."/>
            <person name="Goodstein D."/>
            <person name="Casacuberta J.M."/>
            <person name="Vandepoele K."/>
            <person name="Reski R."/>
            <person name="Cuming A.C."/>
            <person name="Tuskan G.A."/>
            <person name="Maumus F."/>
            <person name="Salse J."/>
            <person name="Schmutz J."/>
            <person name="Rensing S.A."/>
        </authorList>
    </citation>
    <scope>NUCLEOTIDE SEQUENCE [LARGE SCALE GENOMIC DNA]</scope>
    <source>
        <strain evidence="3 4">cv. Gransden 2004</strain>
    </source>
</reference>
<dbReference type="PANTHER" id="PTHR43039">
    <property type="entry name" value="ESTERASE-RELATED"/>
    <property type="match status" value="1"/>
</dbReference>
<evidence type="ECO:0000313" key="4">
    <source>
        <dbReference type="Proteomes" id="UP000006727"/>
    </source>
</evidence>
<keyword evidence="4" id="KW-1185">Reference proteome</keyword>
<reference evidence="3" key="3">
    <citation type="submission" date="2020-12" db="UniProtKB">
        <authorList>
            <consortium name="EnsemblPlants"/>
        </authorList>
    </citation>
    <scope>IDENTIFICATION</scope>
</reference>
<dbReference type="Gene3D" id="3.40.50.1820">
    <property type="entry name" value="alpha/beta hydrolase"/>
    <property type="match status" value="1"/>
</dbReference>
<dbReference type="InParanoid" id="A0A2K1J7R6"/>
<dbReference type="PaxDb" id="3218-PP1S402_28V6.1"/>
<evidence type="ECO:0000313" key="2">
    <source>
        <dbReference type="EMBL" id="PNR37580.1"/>
    </source>
</evidence>
<reference evidence="2 4" key="1">
    <citation type="journal article" date="2008" name="Science">
        <title>The Physcomitrella genome reveals evolutionary insights into the conquest of land by plants.</title>
        <authorList>
            <person name="Rensing S."/>
            <person name="Lang D."/>
            <person name="Zimmer A."/>
            <person name="Terry A."/>
            <person name="Salamov A."/>
            <person name="Shapiro H."/>
            <person name="Nishiyama T."/>
            <person name="Perroud P.-F."/>
            <person name="Lindquist E."/>
            <person name="Kamisugi Y."/>
            <person name="Tanahashi T."/>
            <person name="Sakakibara K."/>
            <person name="Fujita T."/>
            <person name="Oishi K."/>
            <person name="Shin-I T."/>
            <person name="Kuroki Y."/>
            <person name="Toyoda A."/>
            <person name="Suzuki Y."/>
            <person name="Hashimoto A."/>
            <person name="Yamaguchi K."/>
            <person name="Sugano A."/>
            <person name="Kohara Y."/>
            <person name="Fujiyama A."/>
            <person name="Anterola A."/>
            <person name="Aoki S."/>
            <person name="Ashton N."/>
            <person name="Barbazuk W.B."/>
            <person name="Barker E."/>
            <person name="Bennetzen J."/>
            <person name="Bezanilla M."/>
            <person name="Blankenship R."/>
            <person name="Cho S.H."/>
            <person name="Dutcher S."/>
            <person name="Estelle M."/>
            <person name="Fawcett J.A."/>
            <person name="Gundlach H."/>
            <person name="Hanada K."/>
            <person name="Heyl A."/>
            <person name="Hicks K.A."/>
            <person name="Hugh J."/>
            <person name="Lohr M."/>
            <person name="Mayer K."/>
            <person name="Melkozernov A."/>
            <person name="Murata T."/>
            <person name="Nelson D."/>
            <person name="Pils B."/>
            <person name="Prigge M."/>
            <person name="Reiss B."/>
            <person name="Renner T."/>
            <person name="Rombauts S."/>
            <person name="Rushton P."/>
            <person name="Sanderfoot A."/>
            <person name="Schween G."/>
            <person name="Shiu S.-H."/>
            <person name="Stueber K."/>
            <person name="Theodoulou F.L."/>
            <person name="Tu H."/>
            <person name="Van de Peer Y."/>
            <person name="Verrier P.J."/>
            <person name="Waters E."/>
            <person name="Wood A."/>
            <person name="Yang L."/>
            <person name="Cove D."/>
            <person name="Cuming A."/>
            <person name="Hasebe M."/>
            <person name="Lucas S."/>
            <person name="Mishler D.B."/>
            <person name="Reski R."/>
            <person name="Grigoriev I."/>
            <person name="Quatrano R.S."/>
            <person name="Boore J.L."/>
        </authorList>
    </citation>
    <scope>NUCLEOTIDE SEQUENCE [LARGE SCALE GENOMIC DNA]</scope>
    <source>
        <strain evidence="3 4">cv. Gransden 2004</strain>
    </source>
</reference>
<comment type="similarity">
    <text evidence="1">Belongs to the AB hydrolase superfamily.</text>
</comment>
<organism evidence="2">
    <name type="scientific">Physcomitrium patens</name>
    <name type="common">Spreading-leaved earth moss</name>
    <name type="synonym">Physcomitrella patens</name>
    <dbReference type="NCBI Taxonomy" id="3218"/>
    <lineage>
        <taxon>Eukaryota</taxon>
        <taxon>Viridiplantae</taxon>
        <taxon>Streptophyta</taxon>
        <taxon>Embryophyta</taxon>
        <taxon>Bryophyta</taxon>
        <taxon>Bryophytina</taxon>
        <taxon>Bryopsida</taxon>
        <taxon>Funariidae</taxon>
        <taxon>Funariales</taxon>
        <taxon>Funariaceae</taxon>
        <taxon>Physcomitrium</taxon>
    </lineage>
</organism>
<protein>
    <recommendedName>
        <fullName evidence="5">AB hydrolase-1 domain-containing protein</fullName>
    </recommendedName>
</protein>
<accession>A0A2K1J7R6</accession>
<dbReference type="Proteomes" id="UP000006727">
    <property type="component" value="Chromosome 16"/>
</dbReference>